<feature type="transmembrane region" description="Helical" evidence="1">
    <location>
        <begin position="174"/>
        <end position="194"/>
    </location>
</feature>
<dbReference type="Pfam" id="PF04403">
    <property type="entry name" value="PqiA"/>
    <property type="match status" value="1"/>
</dbReference>
<dbReference type="Proteomes" id="UP000317550">
    <property type="component" value="Chromosome"/>
</dbReference>
<feature type="transmembrane region" description="Helical" evidence="1">
    <location>
        <begin position="206"/>
        <end position="223"/>
    </location>
</feature>
<keyword evidence="3" id="KW-1185">Reference proteome</keyword>
<gene>
    <name evidence="2" type="ORF">FNU76_01235</name>
</gene>
<dbReference type="EMBL" id="CP041730">
    <property type="protein sequence ID" value="QDQ25084.1"/>
    <property type="molecule type" value="Genomic_DNA"/>
</dbReference>
<keyword evidence="1" id="KW-1133">Transmembrane helix</keyword>
<proteinExistence type="predicted"/>
<keyword evidence="1" id="KW-0472">Membrane</keyword>
<name>A0A516SAA7_9NEIS</name>
<feature type="transmembrane region" description="Helical" evidence="1">
    <location>
        <begin position="128"/>
        <end position="153"/>
    </location>
</feature>
<dbReference type="AlphaFoldDB" id="A0A516SAA7"/>
<reference evidence="3" key="1">
    <citation type="submission" date="2019-07" db="EMBL/GenBank/DDBJ databases">
        <title>Chitinimonas sp. nov., isolated from Ny-Alesund, arctica soil.</title>
        <authorList>
            <person name="Xu Q."/>
            <person name="Peng F."/>
        </authorList>
    </citation>
    <scope>NUCLEOTIDE SEQUENCE [LARGE SCALE GENOMIC DNA]</scope>
    <source>
        <strain evidence="3">R3-44</strain>
    </source>
</reference>
<evidence type="ECO:0000313" key="3">
    <source>
        <dbReference type="Proteomes" id="UP000317550"/>
    </source>
</evidence>
<sequence>MSPGRFRTSDRYNQQKMAPKFMTDVASPTEAEPQAECAELHACPECDLLQRLQHITGRETHGCIRCGAVLFRSGPDSLVVTLALLWAATILFLMANSFEIVTINMRGNLSDVSLPGAVLALWQQERPFIALIVLFTTILVPAALLALLLHLYVPLMLGLQPSGVGLTLRILHLLRPWAMTEVFVLGALVAIAKLFNYGSVQPGPSLWSLCALMPVLSAMFTAYRPDDIWARLAQEDDPS</sequence>
<dbReference type="InterPro" id="IPR007498">
    <property type="entry name" value="PqiA-like"/>
</dbReference>
<keyword evidence="1" id="KW-0812">Transmembrane</keyword>
<dbReference type="OrthoDB" id="9807787at2"/>
<evidence type="ECO:0000256" key="1">
    <source>
        <dbReference type="SAM" id="Phobius"/>
    </source>
</evidence>
<organism evidence="2 3">
    <name type="scientific">Chitinimonas arctica</name>
    <dbReference type="NCBI Taxonomy" id="2594795"/>
    <lineage>
        <taxon>Bacteria</taxon>
        <taxon>Pseudomonadati</taxon>
        <taxon>Pseudomonadota</taxon>
        <taxon>Betaproteobacteria</taxon>
        <taxon>Neisseriales</taxon>
        <taxon>Chitinibacteraceae</taxon>
        <taxon>Chitinimonas</taxon>
    </lineage>
</organism>
<dbReference type="KEGG" id="cari:FNU76_01235"/>
<protein>
    <submittedName>
        <fullName evidence="2">Paraquat-inducible protein A</fullName>
    </submittedName>
</protein>
<accession>A0A516SAA7</accession>
<feature type="transmembrane region" description="Helical" evidence="1">
    <location>
        <begin position="78"/>
        <end position="98"/>
    </location>
</feature>
<evidence type="ECO:0000313" key="2">
    <source>
        <dbReference type="EMBL" id="QDQ25084.1"/>
    </source>
</evidence>